<protein>
    <submittedName>
        <fullName evidence="2">Uncharacterized protein</fullName>
    </submittedName>
</protein>
<feature type="transmembrane region" description="Helical" evidence="1">
    <location>
        <begin position="89"/>
        <end position="112"/>
    </location>
</feature>
<evidence type="ECO:0000256" key="1">
    <source>
        <dbReference type="SAM" id="Phobius"/>
    </source>
</evidence>
<keyword evidence="1" id="KW-0472">Membrane</keyword>
<gene>
    <name evidence="2" type="ORF">Nepgr_002962</name>
</gene>
<organism evidence="2 3">
    <name type="scientific">Nepenthes gracilis</name>
    <name type="common">Slender pitcher plant</name>
    <dbReference type="NCBI Taxonomy" id="150966"/>
    <lineage>
        <taxon>Eukaryota</taxon>
        <taxon>Viridiplantae</taxon>
        <taxon>Streptophyta</taxon>
        <taxon>Embryophyta</taxon>
        <taxon>Tracheophyta</taxon>
        <taxon>Spermatophyta</taxon>
        <taxon>Magnoliopsida</taxon>
        <taxon>eudicotyledons</taxon>
        <taxon>Gunneridae</taxon>
        <taxon>Pentapetalae</taxon>
        <taxon>Caryophyllales</taxon>
        <taxon>Nepenthaceae</taxon>
        <taxon>Nepenthes</taxon>
    </lineage>
</organism>
<proteinExistence type="predicted"/>
<evidence type="ECO:0000313" key="3">
    <source>
        <dbReference type="Proteomes" id="UP001279734"/>
    </source>
</evidence>
<dbReference type="EMBL" id="BSYO01000002">
    <property type="protein sequence ID" value="GMH01123.1"/>
    <property type="molecule type" value="Genomic_DNA"/>
</dbReference>
<comment type="caution">
    <text evidence="2">The sequence shown here is derived from an EMBL/GenBank/DDBJ whole genome shotgun (WGS) entry which is preliminary data.</text>
</comment>
<sequence>MGSNLIWLSGSPTYAVGSMEQWRGGSFEAWSTRQVGSCSGVGNVYWFAITRQGAVCDLVESLETLLFTLILLSEVPGIIYAWMKPFLLMLIVDGFLVISLAYSLVAELLFFVSKPTISLRRLLHFISRPLEGRT</sequence>
<name>A0AAD3XCN3_NEPGR</name>
<keyword evidence="1" id="KW-0812">Transmembrane</keyword>
<accession>A0AAD3XCN3</accession>
<keyword evidence="1" id="KW-1133">Transmembrane helix</keyword>
<reference evidence="2" key="1">
    <citation type="submission" date="2023-05" db="EMBL/GenBank/DDBJ databases">
        <title>Nepenthes gracilis genome sequencing.</title>
        <authorList>
            <person name="Fukushima K."/>
        </authorList>
    </citation>
    <scope>NUCLEOTIDE SEQUENCE</scope>
    <source>
        <strain evidence="2">SING2019-196</strain>
    </source>
</reference>
<dbReference type="AlphaFoldDB" id="A0AAD3XCN3"/>
<evidence type="ECO:0000313" key="2">
    <source>
        <dbReference type="EMBL" id="GMH01123.1"/>
    </source>
</evidence>
<keyword evidence="3" id="KW-1185">Reference proteome</keyword>
<dbReference type="Proteomes" id="UP001279734">
    <property type="component" value="Unassembled WGS sequence"/>
</dbReference>